<dbReference type="PROSITE" id="PS01032">
    <property type="entry name" value="PPM_1"/>
    <property type="match status" value="1"/>
</dbReference>
<keyword evidence="13 19" id="KW-0904">Protein phosphatase</keyword>
<evidence type="ECO:0000256" key="8">
    <source>
        <dbReference type="ARBA" id="ARBA00022692"/>
    </source>
</evidence>
<dbReference type="AlphaFoldDB" id="A0A9D4ANL9"/>
<dbReference type="Pfam" id="PF01061">
    <property type="entry name" value="ABC2_membrane"/>
    <property type="match status" value="1"/>
</dbReference>
<dbReference type="Gene3D" id="3.40.50.300">
    <property type="entry name" value="P-loop containing nucleotide triphosphate hydrolases"/>
    <property type="match status" value="1"/>
</dbReference>
<keyword evidence="8 21" id="KW-0812">Transmembrane</keyword>
<dbReference type="PANTHER" id="PTHR19241">
    <property type="entry name" value="ATP-BINDING CASSETTE TRANSPORTER"/>
    <property type="match status" value="1"/>
</dbReference>
<keyword evidence="11 19" id="KW-0378">Hydrolase</keyword>
<dbReference type="GO" id="GO:0140359">
    <property type="term" value="F:ABC-type transporter activity"/>
    <property type="evidence" value="ECO:0007669"/>
    <property type="project" value="InterPro"/>
</dbReference>
<keyword evidence="18" id="KW-0464">Manganese</keyword>
<dbReference type="InterPro" id="IPR027417">
    <property type="entry name" value="P-loop_NTPase"/>
</dbReference>
<protein>
    <recommendedName>
        <fullName evidence="6">protein-serine/threonine phosphatase</fullName>
        <ecNumber evidence="6">3.1.3.16</ecNumber>
    </recommendedName>
</protein>
<keyword evidence="7" id="KW-0813">Transport</keyword>
<dbReference type="FunFam" id="3.60.40.10:FF:000033">
    <property type="entry name" value="Protein phosphatase 1K, mitochondrial"/>
    <property type="match status" value="1"/>
</dbReference>
<dbReference type="EMBL" id="JAHDVG010000484">
    <property type="protein sequence ID" value="KAH1169602.1"/>
    <property type="molecule type" value="Genomic_DNA"/>
</dbReference>
<dbReference type="PROSITE" id="PS50893">
    <property type="entry name" value="ABC_TRANSPORTER_2"/>
    <property type="match status" value="1"/>
</dbReference>
<dbReference type="FunFam" id="3.40.50.300:FF:000622">
    <property type="entry name" value="ATP-binding cassette sub-family G member 2"/>
    <property type="match status" value="1"/>
</dbReference>
<feature type="transmembrane region" description="Helical" evidence="21">
    <location>
        <begin position="848"/>
        <end position="869"/>
    </location>
</feature>
<evidence type="ECO:0000256" key="3">
    <source>
        <dbReference type="ARBA" id="ARBA00004305"/>
    </source>
</evidence>
<dbReference type="GO" id="GO:0008514">
    <property type="term" value="F:organic anion transmembrane transporter activity"/>
    <property type="evidence" value="ECO:0007669"/>
    <property type="project" value="UniProtKB-ARBA"/>
</dbReference>
<evidence type="ECO:0000256" key="5">
    <source>
        <dbReference type="ARBA" id="ARBA00006702"/>
    </source>
</evidence>
<evidence type="ECO:0000256" key="1">
    <source>
        <dbReference type="ARBA" id="ARBA00001936"/>
    </source>
</evidence>
<evidence type="ECO:0000256" key="4">
    <source>
        <dbReference type="ARBA" id="ARBA00005814"/>
    </source>
</evidence>
<comment type="caution">
    <text evidence="24">The sequence shown here is derived from an EMBL/GenBank/DDBJ whole genome shotgun (WGS) entry which is preliminary data.</text>
</comment>
<evidence type="ECO:0000259" key="23">
    <source>
        <dbReference type="PROSITE" id="PS51746"/>
    </source>
</evidence>
<dbReference type="Pfam" id="PF00005">
    <property type="entry name" value="ABC_tran"/>
    <property type="match status" value="1"/>
</dbReference>
<comment type="similarity">
    <text evidence="5 19">Belongs to the PP2C family.</text>
</comment>
<evidence type="ECO:0000256" key="11">
    <source>
        <dbReference type="ARBA" id="ARBA00022801"/>
    </source>
</evidence>
<dbReference type="GO" id="GO:0046872">
    <property type="term" value="F:metal ion binding"/>
    <property type="evidence" value="ECO:0007669"/>
    <property type="project" value="UniProtKB-KW"/>
</dbReference>
<feature type="domain" description="PPM-type phosphatase" evidence="23">
    <location>
        <begin position="94"/>
        <end position="346"/>
    </location>
</feature>
<evidence type="ECO:0000256" key="13">
    <source>
        <dbReference type="ARBA" id="ARBA00022912"/>
    </source>
</evidence>
<feature type="transmembrane region" description="Helical" evidence="21">
    <location>
        <begin position="937"/>
        <end position="961"/>
    </location>
</feature>
<evidence type="ECO:0000256" key="21">
    <source>
        <dbReference type="SAM" id="Phobius"/>
    </source>
</evidence>
<feature type="transmembrane region" description="Helical" evidence="21">
    <location>
        <begin position="816"/>
        <end position="836"/>
    </location>
</feature>
<feature type="region of interest" description="Disordered" evidence="20">
    <location>
        <begin position="428"/>
        <end position="451"/>
    </location>
</feature>
<comment type="subcellular location">
    <subcellularLocation>
        <location evidence="2">Membrane</location>
        <topology evidence="2">Multi-pass membrane protein</topology>
    </subcellularLocation>
    <subcellularLocation>
        <location evidence="3">Mitochondrion matrix</location>
    </subcellularLocation>
</comment>
<dbReference type="GO" id="GO:0005524">
    <property type="term" value="F:ATP binding"/>
    <property type="evidence" value="ECO:0007669"/>
    <property type="project" value="UniProtKB-KW"/>
</dbReference>
<dbReference type="Gene3D" id="3.60.40.10">
    <property type="entry name" value="PPM-type phosphatase domain"/>
    <property type="match status" value="1"/>
</dbReference>
<dbReference type="InterPro" id="IPR036457">
    <property type="entry name" value="PPM-type-like_dom_sf"/>
</dbReference>
<keyword evidence="12" id="KW-0067">ATP-binding</keyword>
<comment type="similarity">
    <text evidence="4">Belongs to the ABC transporter superfamily. ABCG family. Eye pigment precursor importer (TC 3.A.1.204) subfamily.</text>
</comment>
<evidence type="ECO:0000256" key="17">
    <source>
        <dbReference type="ARBA" id="ARBA00023136"/>
    </source>
</evidence>
<evidence type="ECO:0000256" key="10">
    <source>
        <dbReference type="ARBA" id="ARBA00022741"/>
    </source>
</evidence>
<evidence type="ECO:0000313" key="25">
    <source>
        <dbReference type="Proteomes" id="UP000827986"/>
    </source>
</evidence>
<evidence type="ECO:0000256" key="9">
    <source>
        <dbReference type="ARBA" id="ARBA00022723"/>
    </source>
</evidence>
<dbReference type="SMART" id="SM00382">
    <property type="entry name" value="AAA"/>
    <property type="match status" value="1"/>
</dbReference>
<evidence type="ECO:0000313" key="24">
    <source>
        <dbReference type="EMBL" id="KAH1169602.1"/>
    </source>
</evidence>
<dbReference type="InterPro" id="IPR000222">
    <property type="entry name" value="PP2C_BS"/>
</dbReference>
<keyword evidence="25" id="KW-1185">Reference proteome</keyword>
<evidence type="ECO:0000256" key="15">
    <source>
        <dbReference type="ARBA" id="ARBA00022989"/>
    </source>
</evidence>
<dbReference type="CDD" id="cd03213">
    <property type="entry name" value="ABCG_EPDR"/>
    <property type="match status" value="1"/>
</dbReference>
<evidence type="ECO:0000256" key="7">
    <source>
        <dbReference type="ARBA" id="ARBA00022448"/>
    </source>
</evidence>
<evidence type="ECO:0000256" key="16">
    <source>
        <dbReference type="ARBA" id="ARBA00023128"/>
    </source>
</evidence>
<dbReference type="SUPFAM" id="SSF81606">
    <property type="entry name" value="PP2C-like"/>
    <property type="match status" value="1"/>
</dbReference>
<keyword evidence="16" id="KW-0496">Mitochondrion</keyword>
<keyword evidence="17 21" id="KW-0472">Membrane</keyword>
<evidence type="ECO:0000259" key="22">
    <source>
        <dbReference type="PROSITE" id="PS50893"/>
    </source>
</evidence>
<accession>A0A9D4ANL9</accession>
<dbReference type="Pfam" id="PF00481">
    <property type="entry name" value="PP2C"/>
    <property type="match status" value="1"/>
</dbReference>
<dbReference type="InterPro" id="IPR013525">
    <property type="entry name" value="ABC2_TM"/>
</dbReference>
<dbReference type="EC" id="3.1.3.16" evidence="6"/>
<dbReference type="GO" id="GO:0016887">
    <property type="term" value="F:ATP hydrolysis activity"/>
    <property type="evidence" value="ECO:0007669"/>
    <property type="project" value="InterPro"/>
</dbReference>
<evidence type="ECO:0000256" key="20">
    <source>
        <dbReference type="SAM" id="MobiDB-lite"/>
    </source>
</evidence>
<keyword evidence="10" id="KW-0547">Nucleotide-binding</keyword>
<dbReference type="InterPro" id="IPR001932">
    <property type="entry name" value="PPM-type_phosphatase-like_dom"/>
</dbReference>
<dbReference type="GO" id="GO:0004722">
    <property type="term" value="F:protein serine/threonine phosphatase activity"/>
    <property type="evidence" value="ECO:0007669"/>
    <property type="project" value="UniProtKB-EC"/>
</dbReference>
<dbReference type="InterPro" id="IPR003439">
    <property type="entry name" value="ABC_transporter-like_ATP-bd"/>
</dbReference>
<evidence type="ECO:0000256" key="2">
    <source>
        <dbReference type="ARBA" id="ARBA00004141"/>
    </source>
</evidence>
<feature type="transmembrane region" description="Helical" evidence="21">
    <location>
        <begin position="889"/>
        <end position="916"/>
    </location>
</feature>
<keyword evidence="14" id="KW-0809">Transit peptide</keyword>
<sequence length="1071" mass="118823">MSTAALINLVRNGGYQVRRRALLTSLLLQDDKRLTAVCQSSTTERRASRFDPDGSGRPATWDAFGIWDNRIDEPILLPPSIKYGKPIPKISLAKVGCASQIGKRKENEDRFDYAQLTDDVLYFAVYDGHGGAAAADFCAKYMEKYIQEFLSQEKNLETVLTKAFLEIDNAFARHAHLSVDATLLNAGTTATVALLRDGIELVVASVGDSRALLCRKGKALKLTIDHTPERKDEKERIRKCGGFIAWNSVGQPHVNGRLAMTRSIGDLDLKTSGVTAEPETKRVQLHHASDSFLVLTTDGINFIVNSQEICDFINQCHDPPEAAHVVTEQAILYGTEDNSTAVIVPFGAWGKYKNSEVNFSFSRSFASSGRSKWYSSMVHWCHEDPRWTAPPVCDYSTFIQFVAGKHGMILGKKWNPTKMTDNQSDISIQMSSTNGLPSRKESSQDPSVSRGTTVTFHNICYRVEVKSGFICCRKTTDKEILKDINGVMRPGLNAILGPTGSGKSSLLDILAARKDPHGLSGDVLINGAPQPANFKCISGYVVQDDVVMGTLTVRENLQFSAALRLPTSVKEREKKERIDQIIKELGLTKVADSKVGTQFIRGVSGGERKRTNIGMELITDPAVLFLDEPTTGLDASTANAVLLLLKRMSSQGKTIIFSLHQPRYSIFRLFDSLTLLAAGSLLYHGPARNALQYFKSIGYECEPYNNPADFFLDVINGDSTAVNLSKSEFVSQYNLSETIEEDRGDKTIAEKLAELFSSSPYYKETKTELEKLSLKNKRKMSADFQKITYSTSFFHQLKWVSRRTFKNLIYNPQSSMAQLCITTGLGIVVGAIFSGIKNDSSGIQNRVGALFFLTTNQCLSSVTTIELFVTEKKIFIHEYISGYYRVSAYFFSKIIADLIPMRTLPSIIFTCINYFLIGKYPIKESCFKMNYGFKPTIGAFFIMMVTLILVAYTASSMALAIATGQDVVAVANLLINICFVFMIIFSGLLVNLTSIESWLFWLNYFSIPRYGLTALQINEFTGLSFCQNANVTGVNTTISKGYSIVPYRKTCECRNIPSIAHAGQVSAYIRS</sequence>
<keyword evidence="9" id="KW-0479">Metal-binding</keyword>
<reference evidence="24" key="1">
    <citation type="submission" date="2021-09" db="EMBL/GenBank/DDBJ databases">
        <title>The genome of Mauremys mutica provides insights into the evolution of semi-aquatic lifestyle.</title>
        <authorList>
            <person name="Gong S."/>
            <person name="Gao Y."/>
        </authorList>
    </citation>
    <scope>NUCLEOTIDE SEQUENCE</scope>
    <source>
        <strain evidence="24">MM-2020</strain>
        <tissue evidence="24">Muscle</tissue>
    </source>
</reference>
<dbReference type="Proteomes" id="UP000827986">
    <property type="component" value="Unassembled WGS sequence"/>
</dbReference>
<dbReference type="SMART" id="SM00331">
    <property type="entry name" value="PP2C_SIG"/>
    <property type="match status" value="1"/>
</dbReference>
<gene>
    <name evidence="24" type="ORF">KIL84_000587</name>
</gene>
<evidence type="ECO:0000256" key="12">
    <source>
        <dbReference type="ARBA" id="ARBA00022840"/>
    </source>
</evidence>
<dbReference type="SMART" id="SM00332">
    <property type="entry name" value="PP2Cc"/>
    <property type="match status" value="1"/>
</dbReference>
<feature type="transmembrane region" description="Helical" evidence="21">
    <location>
        <begin position="967"/>
        <end position="990"/>
    </location>
</feature>
<dbReference type="PROSITE" id="PS51746">
    <property type="entry name" value="PPM_2"/>
    <property type="match status" value="1"/>
</dbReference>
<feature type="domain" description="ABC transporter" evidence="22">
    <location>
        <begin position="454"/>
        <end position="703"/>
    </location>
</feature>
<dbReference type="CDD" id="cd00143">
    <property type="entry name" value="PP2Cc"/>
    <property type="match status" value="1"/>
</dbReference>
<dbReference type="SUPFAM" id="SSF52540">
    <property type="entry name" value="P-loop containing nucleoside triphosphate hydrolases"/>
    <property type="match status" value="1"/>
</dbReference>
<evidence type="ECO:0000256" key="14">
    <source>
        <dbReference type="ARBA" id="ARBA00022946"/>
    </source>
</evidence>
<proteinExistence type="inferred from homology"/>
<evidence type="ECO:0000256" key="6">
    <source>
        <dbReference type="ARBA" id="ARBA00013081"/>
    </source>
</evidence>
<evidence type="ECO:0000256" key="18">
    <source>
        <dbReference type="ARBA" id="ARBA00023211"/>
    </source>
</evidence>
<name>A0A9D4ANL9_9SAUR</name>
<dbReference type="GO" id="GO:0016324">
    <property type="term" value="C:apical plasma membrane"/>
    <property type="evidence" value="ECO:0007669"/>
    <property type="project" value="UniProtKB-ARBA"/>
</dbReference>
<keyword evidence="15 21" id="KW-1133">Transmembrane helix</keyword>
<evidence type="ECO:0000256" key="19">
    <source>
        <dbReference type="RuleBase" id="RU003465"/>
    </source>
</evidence>
<organism evidence="24 25">
    <name type="scientific">Mauremys mutica</name>
    <name type="common">yellowpond turtle</name>
    <dbReference type="NCBI Taxonomy" id="74926"/>
    <lineage>
        <taxon>Eukaryota</taxon>
        <taxon>Metazoa</taxon>
        <taxon>Chordata</taxon>
        <taxon>Craniata</taxon>
        <taxon>Vertebrata</taxon>
        <taxon>Euteleostomi</taxon>
        <taxon>Archelosauria</taxon>
        <taxon>Testudinata</taxon>
        <taxon>Testudines</taxon>
        <taxon>Cryptodira</taxon>
        <taxon>Durocryptodira</taxon>
        <taxon>Testudinoidea</taxon>
        <taxon>Geoemydidae</taxon>
        <taxon>Geoemydinae</taxon>
        <taxon>Mauremys</taxon>
    </lineage>
</organism>
<dbReference type="InterPro" id="IPR003593">
    <property type="entry name" value="AAA+_ATPase"/>
</dbReference>
<dbReference type="GO" id="GO:0015562">
    <property type="term" value="F:efflux transmembrane transporter activity"/>
    <property type="evidence" value="ECO:0007669"/>
    <property type="project" value="UniProtKB-ARBA"/>
</dbReference>
<comment type="cofactor">
    <cofactor evidence="1">
        <name>Mn(2+)</name>
        <dbReference type="ChEBI" id="CHEBI:29035"/>
    </cofactor>
</comment>
<dbReference type="GO" id="GO:0005759">
    <property type="term" value="C:mitochondrial matrix"/>
    <property type="evidence" value="ECO:0007669"/>
    <property type="project" value="UniProtKB-SubCell"/>
</dbReference>